<dbReference type="Gene3D" id="1.10.630.10">
    <property type="entry name" value="Cytochrome P450"/>
    <property type="match status" value="1"/>
</dbReference>
<comment type="caution">
    <text evidence="11">The sequence shown here is derived from an EMBL/GenBank/DDBJ whole genome shotgun (WGS) entry which is preliminary data.</text>
</comment>
<keyword evidence="3 9" id="KW-0349">Heme</keyword>
<keyword evidence="4 9" id="KW-0479">Metal-binding</keyword>
<evidence type="ECO:0000256" key="4">
    <source>
        <dbReference type="ARBA" id="ARBA00022723"/>
    </source>
</evidence>
<dbReference type="InterPro" id="IPR017972">
    <property type="entry name" value="Cyt_P450_CS"/>
</dbReference>
<comment type="subcellular location">
    <subcellularLocation>
        <location evidence="1">Membrane</location>
    </subcellularLocation>
</comment>
<evidence type="ECO:0008006" key="13">
    <source>
        <dbReference type="Google" id="ProtNLM"/>
    </source>
</evidence>
<dbReference type="EMBL" id="JAYWIO010000007">
    <property type="protein sequence ID" value="KAK7252798.1"/>
    <property type="molecule type" value="Genomic_DNA"/>
</dbReference>
<dbReference type="FunFam" id="1.10.630.10:FF:000023">
    <property type="entry name" value="Cytochrome P450 family protein"/>
    <property type="match status" value="1"/>
</dbReference>
<dbReference type="GO" id="GO:0016020">
    <property type="term" value="C:membrane"/>
    <property type="evidence" value="ECO:0007669"/>
    <property type="project" value="UniProtKB-SubCell"/>
</dbReference>
<reference evidence="11 12" key="1">
    <citation type="submission" date="2024-01" db="EMBL/GenBank/DDBJ databases">
        <title>The genomes of 5 underutilized Papilionoideae crops provide insights into root nodulation and disease resistanc.</title>
        <authorList>
            <person name="Yuan L."/>
        </authorList>
    </citation>
    <scope>NUCLEOTIDE SEQUENCE [LARGE SCALE GENOMIC DNA]</scope>
    <source>
        <strain evidence="11">ZHUSHIDOU_FW_LH</strain>
        <tissue evidence="11">Leaf</tissue>
    </source>
</reference>
<keyword evidence="12" id="KW-1185">Reference proteome</keyword>
<dbReference type="GO" id="GO:0005506">
    <property type="term" value="F:iron ion binding"/>
    <property type="evidence" value="ECO:0007669"/>
    <property type="project" value="InterPro"/>
</dbReference>
<dbReference type="GO" id="GO:0016705">
    <property type="term" value="F:oxidoreductase activity, acting on paired donors, with incorporation or reduction of molecular oxygen"/>
    <property type="evidence" value="ECO:0007669"/>
    <property type="project" value="InterPro"/>
</dbReference>
<comment type="cofactor">
    <cofactor evidence="9">
        <name>heme</name>
        <dbReference type="ChEBI" id="CHEBI:30413"/>
    </cofactor>
</comment>
<evidence type="ECO:0000256" key="1">
    <source>
        <dbReference type="ARBA" id="ARBA00004370"/>
    </source>
</evidence>
<keyword evidence="8" id="KW-0472">Membrane</keyword>
<dbReference type="InterPro" id="IPR002401">
    <property type="entry name" value="Cyt_P450_E_grp-I"/>
</dbReference>
<keyword evidence="6 9" id="KW-0408">Iron</keyword>
<dbReference type="PRINTS" id="PR00463">
    <property type="entry name" value="EP450I"/>
</dbReference>
<evidence type="ECO:0000313" key="11">
    <source>
        <dbReference type="EMBL" id="KAK7252798.1"/>
    </source>
</evidence>
<evidence type="ECO:0000256" key="5">
    <source>
        <dbReference type="ARBA" id="ARBA00023002"/>
    </source>
</evidence>
<dbReference type="Pfam" id="PF00067">
    <property type="entry name" value="p450"/>
    <property type="match status" value="1"/>
</dbReference>
<proteinExistence type="inferred from homology"/>
<sequence>MTLFFYLCFLLLVSLVTLKFLFQTRRFKKFPPGPPYLPIIGNLHQLEQPLHRTFRDLSQKYGQIFSLIFGSRLVVVVSSLSLVQECFTKNDIILSNRPKLLIGKYIGYDYTAIGFSPYGDHWRNLRRIISLEVLSSYRLNSSSKIRRDEIMRLIQKLAQDSCKDFAKVELKSKFLELTFNTMMRILTGKRYFGEDLDASEVEEAKQFIEIIKELGMFNDRDFIPTMKSRWFDFVSEKSLKRIGQRLDAFVQGLIDEHRDEKRNTNSMIYHLLSQQRAQPNYYTDQIIKGLILDLLSGGTDTSAVTLEWAMSNLLNHPEVLKKAIKEIDSLTGQDRLLDESDISNLPYLQNILHETLRLHPAAPLLVPRLSSEDCIIGEYKVPKNTTLFVNAWAIHTDPKLWNDPMLFKPERFEREGEVKKLLSFGLGRRACPGANLAQRTVSLTLGLFIQCFEWKRIKEEEAICMTEGRGVTVPKKIPLEAICRVRQLSAIKDILY</sequence>
<name>A0AAN9EDZ2_CROPI</name>
<dbReference type="SUPFAM" id="SSF48264">
    <property type="entry name" value="Cytochrome P450"/>
    <property type="match status" value="1"/>
</dbReference>
<comment type="similarity">
    <text evidence="2 10">Belongs to the cytochrome P450 family.</text>
</comment>
<accession>A0AAN9EDZ2</accession>
<gene>
    <name evidence="11" type="ORF">RIF29_37012</name>
</gene>
<dbReference type="CDD" id="cd20653">
    <property type="entry name" value="CYP81"/>
    <property type="match status" value="1"/>
</dbReference>
<protein>
    <recommendedName>
        <fullName evidence="13">Cytochrome P450</fullName>
    </recommendedName>
</protein>
<dbReference type="GO" id="GO:0020037">
    <property type="term" value="F:heme binding"/>
    <property type="evidence" value="ECO:0007669"/>
    <property type="project" value="InterPro"/>
</dbReference>
<keyword evidence="7 10" id="KW-0503">Monooxygenase</keyword>
<dbReference type="PANTHER" id="PTHR47947:SF24">
    <property type="entry name" value="ISOFLAVONE 2'-HYDROXYLASE-LIKE"/>
    <property type="match status" value="1"/>
</dbReference>
<evidence type="ECO:0000256" key="7">
    <source>
        <dbReference type="ARBA" id="ARBA00023033"/>
    </source>
</evidence>
<dbReference type="InterPro" id="IPR036396">
    <property type="entry name" value="Cyt_P450_sf"/>
</dbReference>
<evidence type="ECO:0000256" key="8">
    <source>
        <dbReference type="ARBA" id="ARBA00023136"/>
    </source>
</evidence>
<dbReference type="Proteomes" id="UP001372338">
    <property type="component" value="Unassembled WGS sequence"/>
</dbReference>
<organism evidence="11 12">
    <name type="scientific">Crotalaria pallida</name>
    <name type="common">Smooth rattlebox</name>
    <name type="synonym">Crotalaria striata</name>
    <dbReference type="NCBI Taxonomy" id="3830"/>
    <lineage>
        <taxon>Eukaryota</taxon>
        <taxon>Viridiplantae</taxon>
        <taxon>Streptophyta</taxon>
        <taxon>Embryophyta</taxon>
        <taxon>Tracheophyta</taxon>
        <taxon>Spermatophyta</taxon>
        <taxon>Magnoliopsida</taxon>
        <taxon>eudicotyledons</taxon>
        <taxon>Gunneridae</taxon>
        <taxon>Pentapetalae</taxon>
        <taxon>rosids</taxon>
        <taxon>fabids</taxon>
        <taxon>Fabales</taxon>
        <taxon>Fabaceae</taxon>
        <taxon>Papilionoideae</taxon>
        <taxon>50 kb inversion clade</taxon>
        <taxon>genistoids sensu lato</taxon>
        <taxon>core genistoids</taxon>
        <taxon>Crotalarieae</taxon>
        <taxon>Crotalaria</taxon>
    </lineage>
</organism>
<dbReference type="InterPro" id="IPR050651">
    <property type="entry name" value="Plant_Cytochrome_P450_Monoox"/>
</dbReference>
<evidence type="ECO:0000313" key="12">
    <source>
        <dbReference type="Proteomes" id="UP001372338"/>
    </source>
</evidence>
<evidence type="ECO:0000256" key="10">
    <source>
        <dbReference type="RuleBase" id="RU000461"/>
    </source>
</evidence>
<keyword evidence="5 10" id="KW-0560">Oxidoreductase</keyword>
<dbReference type="GO" id="GO:0004497">
    <property type="term" value="F:monooxygenase activity"/>
    <property type="evidence" value="ECO:0007669"/>
    <property type="project" value="UniProtKB-KW"/>
</dbReference>
<evidence type="ECO:0000256" key="6">
    <source>
        <dbReference type="ARBA" id="ARBA00023004"/>
    </source>
</evidence>
<evidence type="ECO:0000256" key="2">
    <source>
        <dbReference type="ARBA" id="ARBA00010617"/>
    </source>
</evidence>
<feature type="binding site" description="axial binding residue" evidence="9">
    <location>
        <position position="431"/>
    </location>
    <ligand>
        <name>heme</name>
        <dbReference type="ChEBI" id="CHEBI:30413"/>
    </ligand>
    <ligandPart>
        <name>Fe</name>
        <dbReference type="ChEBI" id="CHEBI:18248"/>
    </ligandPart>
</feature>
<dbReference type="PROSITE" id="PS00086">
    <property type="entry name" value="CYTOCHROME_P450"/>
    <property type="match status" value="1"/>
</dbReference>
<evidence type="ECO:0000256" key="9">
    <source>
        <dbReference type="PIRSR" id="PIRSR602401-1"/>
    </source>
</evidence>
<dbReference type="PRINTS" id="PR00385">
    <property type="entry name" value="P450"/>
</dbReference>
<dbReference type="AlphaFoldDB" id="A0AAN9EDZ2"/>
<dbReference type="PANTHER" id="PTHR47947">
    <property type="entry name" value="CYTOCHROME P450 82C3-RELATED"/>
    <property type="match status" value="1"/>
</dbReference>
<evidence type="ECO:0000256" key="3">
    <source>
        <dbReference type="ARBA" id="ARBA00022617"/>
    </source>
</evidence>
<dbReference type="InterPro" id="IPR001128">
    <property type="entry name" value="Cyt_P450"/>
</dbReference>